<dbReference type="AlphaFoldDB" id="I7L9J2"/>
<dbReference type="RefSeq" id="WP_004601277.1">
    <property type="nucleotide sequence ID" value="NZ_HF541867.1"/>
</dbReference>
<feature type="compositionally biased region" description="Basic and acidic residues" evidence="1">
    <location>
        <begin position="34"/>
        <end position="56"/>
    </location>
</feature>
<evidence type="ECO:0000313" key="5">
    <source>
        <dbReference type="Proteomes" id="UP000011016"/>
    </source>
</evidence>
<dbReference type="Proteomes" id="UP000011016">
    <property type="component" value="Unassembled WGS sequence"/>
</dbReference>
<dbReference type="HOGENOM" id="CLU_087221_0_0_11"/>
<evidence type="ECO:0000313" key="3">
    <source>
        <dbReference type="EMBL" id="EJZ81656.1"/>
    </source>
</evidence>
<organism evidence="2 5">
    <name type="scientific">Corynebacterium otitidis ATCC 51513</name>
    <dbReference type="NCBI Taxonomy" id="883169"/>
    <lineage>
        <taxon>Bacteria</taxon>
        <taxon>Bacillati</taxon>
        <taxon>Actinomycetota</taxon>
        <taxon>Actinomycetes</taxon>
        <taxon>Mycobacteriales</taxon>
        <taxon>Corynebacteriaceae</taxon>
        <taxon>Corynebacterium</taxon>
    </lineage>
</organism>
<accession>I7L9J2</accession>
<comment type="caution">
    <text evidence="2">The sequence shown here is derived from an EMBL/GenBank/DDBJ whole genome shotgun (WGS) entry which is preliminary data.</text>
</comment>
<gene>
    <name evidence="2" type="ORF">BN46_1126</name>
    <name evidence="3" type="ORF">HMPREF9719_01387</name>
</gene>
<reference evidence="2 5" key="1">
    <citation type="journal article" date="2012" name="J. Bacteriol.">
        <title>Draft Genome Sequence of Turicella otitidis ATCC 51513, Isolated from Middle Ear Fluid from a Child with Otitis Media.</title>
        <authorList>
            <person name="Brinkrolf K."/>
            <person name="Schneider J."/>
            <person name="Knecht M."/>
            <person name="Ruckert C."/>
            <person name="Tauch A."/>
        </authorList>
    </citation>
    <scope>NUCLEOTIDE SEQUENCE [LARGE SCALE GENOMIC DNA]</scope>
    <source>
        <strain evidence="2 5">ATCC 51513</strain>
    </source>
</reference>
<protein>
    <submittedName>
        <fullName evidence="2">Uncharacterized protein</fullName>
    </submittedName>
</protein>
<dbReference type="EMBL" id="AHAE01000067">
    <property type="protein sequence ID" value="EJZ81656.1"/>
    <property type="molecule type" value="Genomic_DNA"/>
</dbReference>
<keyword evidence="4" id="KW-1185">Reference proteome</keyword>
<reference evidence="3 4" key="2">
    <citation type="submission" date="2012-08" db="EMBL/GenBank/DDBJ databases">
        <title>The Genome Sequence of Turicella otitidis ATCC 51513.</title>
        <authorList>
            <consortium name="The Broad Institute Genome Sequencing Platform"/>
            <person name="Earl A."/>
            <person name="Ward D."/>
            <person name="Feldgarden M."/>
            <person name="Gevers D."/>
            <person name="Huys G."/>
            <person name="Walker B."/>
            <person name="Young S.K."/>
            <person name="Zeng Q."/>
            <person name="Gargeya S."/>
            <person name="Fitzgerald M."/>
            <person name="Haas B."/>
            <person name="Abouelleil A."/>
            <person name="Alvarado L."/>
            <person name="Arachchi H.M."/>
            <person name="Berlin A.M."/>
            <person name="Chapman S.B."/>
            <person name="Goldberg J."/>
            <person name="Griggs A."/>
            <person name="Gujja S."/>
            <person name="Hansen M."/>
            <person name="Howarth C."/>
            <person name="Imamovic A."/>
            <person name="Larimer J."/>
            <person name="McCowen C."/>
            <person name="Montmayeur A."/>
            <person name="Murphy C."/>
            <person name="Neiman D."/>
            <person name="Pearson M."/>
            <person name="Priest M."/>
            <person name="Roberts A."/>
            <person name="Saif S."/>
            <person name="Shea T."/>
            <person name="Sisk P."/>
            <person name="Sykes S."/>
            <person name="Wortman J."/>
            <person name="Nusbaum C."/>
            <person name="Birren B."/>
        </authorList>
    </citation>
    <scope>NUCLEOTIDE SEQUENCE [LARGE SCALE GENOMIC DNA]</scope>
    <source>
        <strain evidence="3 4">ATCC 51513</strain>
    </source>
</reference>
<dbReference type="Proteomes" id="UP000006078">
    <property type="component" value="Unassembled WGS sequence"/>
</dbReference>
<evidence type="ECO:0000256" key="1">
    <source>
        <dbReference type="SAM" id="MobiDB-lite"/>
    </source>
</evidence>
<name>I7L9J2_9CORY</name>
<dbReference type="EMBL" id="CAJZ01000158">
    <property type="protein sequence ID" value="CCI83852.1"/>
    <property type="molecule type" value="Genomic_DNA"/>
</dbReference>
<feature type="compositionally biased region" description="Low complexity" evidence="1">
    <location>
        <begin position="19"/>
        <end position="30"/>
    </location>
</feature>
<proteinExistence type="predicted"/>
<evidence type="ECO:0000313" key="4">
    <source>
        <dbReference type="Proteomes" id="UP000006078"/>
    </source>
</evidence>
<feature type="region of interest" description="Disordered" evidence="1">
    <location>
        <begin position="19"/>
        <end position="87"/>
    </location>
</feature>
<dbReference type="PATRIC" id="fig|883169.3.peg.1334"/>
<evidence type="ECO:0000313" key="2">
    <source>
        <dbReference type="EMBL" id="CCI83852.1"/>
    </source>
</evidence>
<dbReference type="STRING" id="29321.AAV33_04570"/>
<dbReference type="eggNOG" id="COG1597">
    <property type="taxonomic scope" value="Bacteria"/>
</dbReference>
<sequence>MSVLVIRCGPQARERAGEAALAGAGAGPAPIVHDAAEAPTRRELKPLDEEAKRVLPEDPTPSLAEIAKSPNVSHLGAPRPSPQRPAEPLRVVVVGEDKGLGAVLTRAMRGDYLFAEVAYVPLDDSSPAATNLGLGRAGDPLAFALNAPARPTPLARTDQGLAVAGSASVERDGGGEFLGEVVVDDETILYRGGDDDDAPRPLFGRYGVRLVPMLDAPGLAAAALATPSAPPESGRRPGWWRRRLGRLDAATLYRLWSNAVTRPLVAGAPQPAGLTAPGSVATGRAVQCGGRDMRVVVDGVPARRPVNRATFYRHLRDAQLVRP</sequence>
<dbReference type="OrthoDB" id="5189801at2"/>